<dbReference type="AlphaFoldDB" id="A0AAV4JHA7"/>
<proteinExistence type="predicted"/>
<sequence length="397" mass="44709">VQDILHFFPQTTEDSISFLYASEKTGFRHLYMVTSELHTSGQATMGQQIGQGDGADNNYVWTHRYVTSYREPTTPVCLTEHGYSHTVQLSKDFSQFVTVFSSLESPPESAVYKLTFDTLGTTGSAYMGHITRKPTTIDYKPPVLFHYPSRAGHTAYGLYFHPHGLEPGKRYPTVLFVYGGPCVQLVTNSFKGQKFLRLHTLAADGYAVVVIDGRGSTNRGLKFEGVLKNQLGTVEIEDQVEGLLWLASQVQFIDMSRVAIYGWSYGGYMSLMGLAQRPDIFKVAISGAPVVSWELYDSGYTERYIGLPLTNPDVYKAGNVLTYIKSLPDDETRLLLIHSLKDENVHFHHSSALINKLVKCCKPYQLLTYPNERHGIRDNEANEHYKTMVLKFLQDSL</sequence>
<dbReference type="PANTHER" id="PTHR11731">
    <property type="entry name" value="PROTEASE FAMILY S9B,C DIPEPTIDYL-PEPTIDASE IV-RELATED"/>
    <property type="match status" value="1"/>
</dbReference>
<dbReference type="GO" id="GO:0008239">
    <property type="term" value="F:dipeptidyl-peptidase activity"/>
    <property type="evidence" value="ECO:0007669"/>
    <property type="project" value="TreeGrafter"/>
</dbReference>
<dbReference type="Pfam" id="PF00326">
    <property type="entry name" value="Peptidase_S9"/>
    <property type="match status" value="1"/>
</dbReference>
<keyword evidence="3" id="KW-1185">Reference proteome</keyword>
<dbReference type="InterPro" id="IPR001375">
    <property type="entry name" value="Peptidase_S9_cat"/>
</dbReference>
<dbReference type="SUPFAM" id="SSF82171">
    <property type="entry name" value="DPP6 N-terminal domain-like"/>
    <property type="match status" value="1"/>
</dbReference>
<organism evidence="2 3">
    <name type="scientific">Elysia marginata</name>
    <dbReference type="NCBI Taxonomy" id="1093978"/>
    <lineage>
        <taxon>Eukaryota</taxon>
        <taxon>Metazoa</taxon>
        <taxon>Spiralia</taxon>
        <taxon>Lophotrochozoa</taxon>
        <taxon>Mollusca</taxon>
        <taxon>Gastropoda</taxon>
        <taxon>Heterobranchia</taxon>
        <taxon>Euthyneura</taxon>
        <taxon>Panpulmonata</taxon>
        <taxon>Sacoglossa</taxon>
        <taxon>Placobranchoidea</taxon>
        <taxon>Plakobranchidae</taxon>
        <taxon>Elysia</taxon>
    </lineage>
</organism>
<protein>
    <submittedName>
        <fullName evidence="2">Dipeptidyl peptidase</fullName>
    </submittedName>
</protein>
<dbReference type="PANTHER" id="PTHR11731:SF193">
    <property type="entry name" value="DIPEPTIDYL PEPTIDASE 9"/>
    <property type="match status" value="1"/>
</dbReference>
<evidence type="ECO:0000313" key="2">
    <source>
        <dbReference type="EMBL" id="GFS21459.1"/>
    </source>
</evidence>
<dbReference type="Gene3D" id="3.40.50.1820">
    <property type="entry name" value="alpha/beta hydrolase"/>
    <property type="match status" value="1"/>
</dbReference>
<dbReference type="SUPFAM" id="SSF53474">
    <property type="entry name" value="alpha/beta-Hydrolases"/>
    <property type="match status" value="1"/>
</dbReference>
<evidence type="ECO:0000313" key="3">
    <source>
        <dbReference type="Proteomes" id="UP000762676"/>
    </source>
</evidence>
<accession>A0AAV4JHA7</accession>
<name>A0AAV4JHA7_9GAST</name>
<feature type="non-terminal residue" evidence="2">
    <location>
        <position position="1"/>
    </location>
</feature>
<dbReference type="GO" id="GO:0006508">
    <property type="term" value="P:proteolysis"/>
    <property type="evidence" value="ECO:0007669"/>
    <property type="project" value="InterPro"/>
</dbReference>
<evidence type="ECO:0000259" key="1">
    <source>
        <dbReference type="Pfam" id="PF00326"/>
    </source>
</evidence>
<reference evidence="2 3" key="1">
    <citation type="journal article" date="2021" name="Elife">
        <title>Chloroplast acquisition without the gene transfer in kleptoplastic sea slugs, Plakobranchus ocellatus.</title>
        <authorList>
            <person name="Maeda T."/>
            <person name="Takahashi S."/>
            <person name="Yoshida T."/>
            <person name="Shimamura S."/>
            <person name="Takaki Y."/>
            <person name="Nagai Y."/>
            <person name="Toyoda A."/>
            <person name="Suzuki Y."/>
            <person name="Arimoto A."/>
            <person name="Ishii H."/>
            <person name="Satoh N."/>
            <person name="Nishiyama T."/>
            <person name="Hasebe M."/>
            <person name="Maruyama T."/>
            <person name="Minagawa J."/>
            <person name="Obokata J."/>
            <person name="Shigenobu S."/>
        </authorList>
    </citation>
    <scope>NUCLEOTIDE SEQUENCE [LARGE SCALE GENOMIC DNA]</scope>
</reference>
<dbReference type="InterPro" id="IPR050278">
    <property type="entry name" value="Serine_Prot_S9B/DPPIV"/>
</dbReference>
<gene>
    <name evidence="2" type="ORF">ElyMa_001594600</name>
</gene>
<dbReference type="EMBL" id="BMAT01003180">
    <property type="protein sequence ID" value="GFS21459.1"/>
    <property type="molecule type" value="Genomic_DNA"/>
</dbReference>
<dbReference type="GO" id="GO:0008236">
    <property type="term" value="F:serine-type peptidase activity"/>
    <property type="evidence" value="ECO:0007669"/>
    <property type="project" value="InterPro"/>
</dbReference>
<comment type="caution">
    <text evidence="2">The sequence shown here is derived from an EMBL/GenBank/DDBJ whole genome shotgun (WGS) entry which is preliminary data.</text>
</comment>
<dbReference type="Gene3D" id="2.140.10.30">
    <property type="entry name" value="Dipeptidylpeptidase IV, N-terminal domain"/>
    <property type="match status" value="1"/>
</dbReference>
<dbReference type="InterPro" id="IPR029058">
    <property type="entry name" value="AB_hydrolase_fold"/>
</dbReference>
<feature type="domain" description="Peptidase S9 prolyl oligopeptidase catalytic" evidence="1">
    <location>
        <begin position="197"/>
        <end position="396"/>
    </location>
</feature>
<dbReference type="Proteomes" id="UP000762676">
    <property type="component" value="Unassembled WGS sequence"/>
</dbReference>